<dbReference type="SUPFAM" id="SSF53756">
    <property type="entry name" value="UDP-Glycosyltransferase/glycogen phosphorylase"/>
    <property type="match status" value="1"/>
</dbReference>
<dbReference type="GO" id="GO:0016020">
    <property type="term" value="C:membrane"/>
    <property type="evidence" value="ECO:0007669"/>
    <property type="project" value="TreeGrafter"/>
</dbReference>
<dbReference type="KEGG" id="npl:FGF80_04810"/>
<dbReference type="Gene3D" id="3.40.50.2000">
    <property type="entry name" value="Glycogen Phosphorylase B"/>
    <property type="match status" value="1"/>
</dbReference>
<evidence type="ECO:0000259" key="1">
    <source>
        <dbReference type="Pfam" id="PF00534"/>
    </source>
</evidence>
<dbReference type="AlphaFoldDB" id="A0A4V1IET3"/>
<dbReference type="GO" id="GO:0004377">
    <property type="term" value="F:GDP-Man:Man(3)GlcNAc(2)-PP-Dol alpha-1,2-mannosyltransferase activity"/>
    <property type="evidence" value="ECO:0007669"/>
    <property type="project" value="InterPro"/>
</dbReference>
<dbReference type="Pfam" id="PF00534">
    <property type="entry name" value="Glycos_transf_1"/>
    <property type="match status" value="1"/>
</dbReference>
<dbReference type="PANTHER" id="PTHR45919:SF1">
    <property type="entry name" value="GDP-MAN:MAN(3)GLCNAC(2)-PP-DOL ALPHA-1,2-MANNOSYLTRANSFERASE"/>
    <property type="match status" value="1"/>
</dbReference>
<dbReference type="RefSeq" id="WP_138652531.1">
    <property type="nucleotide sequence ID" value="NZ_CP040637.1"/>
</dbReference>
<gene>
    <name evidence="2" type="ORF">FGF80_04810</name>
</gene>
<protein>
    <submittedName>
        <fullName evidence="2">Glycosyltransferase</fullName>
    </submittedName>
</protein>
<sequence>MNVIEALQEEHEITILSVDEPDFGELNEYYDTSVTNVDVHLIDGISALSHRLPNNRFGKLKMSLLESYILDNELEEEYDLLFSTYNELHVPCKSIQYIHFPYSDRSVHPNADEFSSVIYSTYDWFCDKASPNINCSHKDTKYLSNSDWTGSKVKKALGTNTKTIYPPVDSSDFSPQNWEDRENGFVTVGRLSPEKNILRNIDIVANLYEQGKDIHYHIIGPTMDRFTLPWTESYREKVISKCEKYDFVHLEGEVDREKLIELITTHKYGLHGMNYEHFGIAVAELIAGGTIPFVPQGGGQQEVVGDCERVMYNSTNDAVSKISSVLENERLQETLRSELPDIEYRFGQSRFQDEIRQVTNEVIL</sequence>
<organism evidence="2 3">
    <name type="scientific">Natrinema pallidum</name>
    <dbReference type="NCBI Taxonomy" id="69527"/>
    <lineage>
        <taxon>Archaea</taxon>
        <taxon>Methanobacteriati</taxon>
        <taxon>Methanobacteriota</taxon>
        <taxon>Stenosarchaea group</taxon>
        <taxon>Halobacteria</taxon>
        <taxon>Halobacteriales</taxon>
        <taxon>Natrialbaceae</taxon>
        <taxon>Natrinema</taxon>
    </lineage>
</organism>
<accession>A0A4V1IET3</accession>
<reference evidence="3" key="1">
    <citation type="submission" date="2019-05" db="EMBL/GenBank/DDBJ databases">
        <title>Complete Genome Sequence and Methylation Pattern of the Halophilic Archaeon Natrinema pallidum BOL6-1.</title>
        <authorList>
            <person name="DasSarma P."/>
            <person name="DasSarma B.P."/>
            <person name="DasSarma S.L."/>
            <person name="Martinez F.L."/>
            <person name="Guzman D."/>
            <person name="Roberts R.J."/>
            <person name="DasSarma S."/>
        </authorList>
    </citation>
    <scope>NUCLEOTIDE SEQUENCE [LARGE SCALE GENOMIC DNA]</scope>
    <source>
        <strain evidence="3">BOL6-1</strain>
    </source>
</reference>
<feature type="domain" description="Glycosyl transferase family 1" evidence="1">
    <location>
        <begin position="174"/>
        <end position="336"/>
    </location>
</feature>
<dbReference type="InterPro" id="IPR038013">
    <property type="entry name" value="ALG11"/>
</dbReference>
<evidence type="ECO:0000313" key="3">
    <source>
        <dbReference type="Proteomes" id="UP000307562"/>
    </source>
</evidence>
<dbReference type="EMBL" id="CP040637">
    <property type="protein sequence ID" value="QCW02594.1"/>
    <property type="molecule type" value="Genomic_DNA"/>
</dbReference>
<keyword evidence="3" id="KW-1185">Reference proteome</keyword>
<dbReference type="GeneID" id="96155268"/>
<evidence type="ECO:0000313" key="2">
    <source>
        <dbReference type="EMBL" id="QCW02594.1"/>
    </source>
</evidence>
<proteinExistence type="predicted"/>
<name>A0A4V1IET3_9EURY</name>
<dbReference type="GO" id="GO:0006487">
    <property type="term" value="P:protein N-linked glycosylation"/>
    <property type="evidence" value="ECO:0007669"/>
    <property type="project" value="TreeGrafter"/>
</dbReference>
<dbReference type="InterPro" id="IPR001296">
    <property type="entry name" value="Glyco_trans_1"/>
</dbReference>
<keyword evidence="2" id="KW-0808">Transferase</keyword>
<dbReference type="Proteomes" id="UP000307562">
    <property type="component" value="Chromosome"/>
</dbReference>
<dbReference type="PANTHER" id="PTHR45919">
    <property type="entry name" value="GDP-MAN:MAN(3)GLCNAC(2)-PP-DOL ALPHA-1,2-MANNOSYLTRANSFERASE"/>
    <property type="match status" value="1"/>
</dbReference>